<dbReference type="PROSITE" id="PS51379">
    <property type="entry name" value="4FE4S_FER_2"/>
    <property type="match status" value="2"/>
</dbReference>
<reference evidence="3 4" key="1">
    <citation type="submission" date="2019-12" db="EMBL/GenBank/DDBJ databases">
        <authorList>
            <person name="Huq M.A."/>
        </authorList>
    </citation>
    <scope>NUCLEOTIDE SEQUENCE [LARGE SCALE GENOMIC DNA]</scope>
    <source>
        <strain evidence="3 4">MAH-20</strain>
    </source>
</reference>
<dbReference type="Gene3D" id="2.40.40.20">
    <property type="match status" value="1"/>
</dbReference>
<dbReference type="Gene3D" id="3.30.2070.10">
    <property type="entry name" value="Formate dehydrogenase/DMSO reductase"/>
    <property type="match status" value="1"/>
</dbReference>
<gene>
    <name evidence="3" type="ORF">GON01_10390</name>
</gene>
<evidence type="ECO:0000313" key="4">
    <source>
        <dbReference type="Proteomes" id="UP000441389"/>
    </source>
</evidence>
<feature type="region of interest" description="Disordered" evidence="1">
    <location>
        <begin position="512"/>
        <end position="532"/>
    </location>
</feature>
<dbReference type="CDD" id="cd10551">
    <property type="entry name" value="PsrB"/>
    <property type="match status" value="1"/>
</dbReference>
<organism evidence="3 4">
    <name type="scientific">Sphingomonas horti</name>
    <dbReference type="NCBI Taxonomy" id="2682842"/>
    <lineage>
        <taxon>Bacteria</taxon>
        <taxon>Pseudomonadati</taxon>
        <taxon>Pseudomonadota</taxon>
        <taxon>Alphaproteobacteria</taxon>
        <taxon>Sphingomonadales</taxon>
        <taxon>Sphingomonadaceae</taxon>
        <taxon>Sphingomonas</taxon>
    </lineage>
</organism>
<protein>
    <submittedName>
        <fullName evidence="3">4Fe-4S dicluster domain-containing protein</fullName>
    </submittedName>
</protein>
<dbReference type="Proteomes" id="UP000441389">
    <property type="component" value="Unassembled WGS sequence"/>
</dbReference>
<evidence type="ECO:0000256" key="1">
    <source>
        <dbReference type="SAM" id="MobiDB-lite"/>
    </source>
</evidence>
<dbReference type="InterPro" id="IPR017896">
    <property type="entry name" value="4Fe4S_Fe-S-bd"/>
</dbReference>
<dbReference type="SUPFAM" id="SSF54862">
    <property type="entry name" value="4Fe-4S ferredoxins"/>
    <property type="match status" value="1"/>
</dbReference>
<name>A0A6I4J161_9SPHN</name>
<dbReference type="SUPFAM" id="SSF53706">
    <property type="entry name" value="Formate dehydrogenase/DMSO reductase, domains 1-3"/>
    <property type="match status" value="1"/>
</dbReference>
<dbReference type="EMBL" id="WQMS01000013">
    <property type="protein sequence ID" value="MVO78339.1"/>
    <property type="molecule type" value="Genomic_DNA"/>
</dbReference>
<dbReference type="CDD" id="cd02784">
    <property type="entry name" value="MopB_CT_PHLH"/>
    <property type="match status" value="1"/>
</dbReference>
<dbReference type="PANTHER" id="PTHR42783">
    <property type="entry name" value="GLUTAMATE SYNTHASE [NADPH] SMALL CHAIN"/>
    <property type="match status" value="1"/>
</dbReference>
<dbReference type="Pfam" id="PF13247">
    <property type="entry name" value="Fer4_11"/>
    <property type="match status" value="1"/>
</dbReference>
<dbReference type="PANTHER" id="PTHR42783:SF3">
    <property type="entry name" value="GLUTAMATE SYNTHASE [NADPH] SMALL CHAIN-RELATED"/>
    <property type="match status" value="1"/>
</dbReference>
<accession>A0A6I4J161</accession>
<evidence type="ECO:0000259" key="2">
    <source>
        <dbReference type="PROSITE" id="PS51379"/>
    </source>
</evidence>
<feature type="domain" description="4Fe-4S ferredoxin-type" evidence="2">
    <location>
        <begin position="792"/>
        <end position="821"/>
    </location>
</feature>
<dbReference type="Gene3D" id="3.40.50.740">
    <property type="match status" value="1"/>
</dbReference>
<keyword evidence="4" id="KW-1185">Reference proteome</keyword>
<feature type="domain" description="4Fe-4S ferredoxin-type" evidence="2">
    <location>
        <begin position="705"/>
        <end position="735"/>
    </location>
</feature>
<sequence length="934" mass="100201">MRSVPPVSGQRLWRGLEELAGTEAFRAAIEAEFPAVADLFATDRRALLQVMGASLGLIGLAGCSPSRSEDAVPFVNRPEDMIEDQVAHYATAIPFEGYAQPVIATSVAGRPIKLDGNPDHPMSRGASSLFTQAAILDLYNPDRSQAPLLRGNPASWGDYDAMIARMRRGWTANGGEGLRLLIGPTSSPTLTRQLGELTAAMPRARVHVFDPLAGEAPFETLPDLAAARTVVSLDDDLLGPGPAQVPNVAAWAARRGANVRPSERLRLFMAETTPTQTGSVAFARLGVAPSRMPLLADAVAAALGLGPAQAGLTRPEAQWVEQSAAALKRDAGLMTAGAHCPAAVHALAFRINEAIGSKAVRSIAPVRFAGAPFDELLRDLEAGRVGALVVLDANPAYAAPADTGFARVCRRAALRIHAGMHVDETAILSDWHLPLPHPLEDWSDARAVDGSATIIQPLVEPLYDTRSVHGIVAGLTGDPVPSRALVRATWPMDEQAWRDAVRAGIVPDSAAAPVAASAPPAPPSPAPEGGEVEILFRPDPTIRDGRFANNGWLQELGKPLMKVTWDNVVALSVALADRLGVGNGDLVRVSSGGRSITGPAWVMPGQPERSVTLFLGYGRSRAGRVGSGIGYDAYALRTSDAPWSTFGRVEKAGGQHALATTQLHHALEGQDLVRTVSAAKPEAARPEGRDQASFYPRWKEEDAAWAMTIDLDLCTGCNACTIACQAENNVPVVGKEQVARGREMHWLRIDRYYEGPPEQPRTYFQPVPCMHCEQAPCEMGCPVHATVHGPDGLNEMVYNRCIGTRTCSSYCPYKVRRFNWFDYTSKAPDSIQAQRNPDVTVRGRGVMEKCTYCVQRIRGAVVRADIEGRPVRDGEVRTACQQACPSQAIVFGNLKDAESAVAKGRASPRNYALLGELDTRPRTTYLARIADEEA</sequence>
<dbReference type="InterPro" id="IPR030948">
    <property type="entry name" value="TAT_var_transloc_signal_dom"/>
</dbReference>
<dbReference type="AlphaFoldDB" id="A0A6I4J161"/>
<evidence type="ECO:0000313" key="3">
    <source>
        <dbReference type="EMBL" id="MVO78339.1"/>
    </source>
</evidence>
<proteinExistence type="predicted"/>
<dbReference type="Gene3D" id="3.30.70.20">
    <property type="match status" value="2"/>
</dbReference>
<comment type="caution">
    <text evidence="3">The sequence shown here is derived from an EMBL/GenBank/DDBJ whole genome shotgun (WGS) entry which is preliminary data.</text>
</comment>
<dbReference type="SUPFAM" id="SSF50692">
    <property type="entry name" value="ADC-like"/>
    <property type="match status" value="1"/>
</dbReference>
<dbReference type="NCBIfam" id="TIGR04519">
    <property type="entry name" value="MoCo_extend_TAT"/>
    <property type="match status" value="1"/>
</dbReference>
<dbReference type="InterPro" id="IPR009010">
    <property type="entry name" value="Asp_de-COase-like_dom_sf"/>
</dbReference>